<accession>A0A7J7CPS0</accession>
<dbReference type="Proteomes" id="UP000593562">
    <property type="component" value="Unassembled WGS sequence"/>
</dbReference>
<gene>
    <name evidence="2" type="ORF">HS088_TW14G00015</name>
</gene>
<evidence type="ECO:0000313" key="2">
    <source>
        <dbReference type="EMBL" id="KAF5735886.1"/>
    </source>
</evidence>
<dbReference type="EMBL" id="JAAARO010000014">
    <property type="protein sequence ID" value="KAF5735886.1"/>
    <property type="molecule type" value="Genomic_DNA"/>
</dbReference>
<name>A0A7J7CPS0_TRIWF</name>
<feature type="transmembrane region" description="Helical" evidence="1">
    <location>
        <begin position="6"/>
        <end position="25"/>
    </location>
</feature>
<keyword evidence="1" id="KW-0472">Membrane</keyword>
<protein>
    <submittedName>
        <fullName evidence="2">Tail-anchored protein insertion receptor WRB-like</fullName>
    </submittedName>
</protein>
<dbReference type="AlphaFoldDB" id="A0A7J7CPS0"/>
<sequence>MGEEEHRISLAAPSIFLIAIIFHSLSRWLERLKKRGSKNDRGMQLTGEIKQLLKEASCLSGPSTFAQAAKLRRLAAAKEKELARYQELRSKEMKLSYDLYLKVLSTLKVVTYLVLIFWFWRKPVAAVSQQLVQPFGKVLTWWGGGILNGNVMVGIVPWLILSTRVSKFVCRLVQ</sequence>
<keyword evidence="2" id="KW-0675">Receptor</keyword>
<keyword evidence="1" id="KW-0812">Transmembrane</keyword>
<proteinExistence type="predicted"/>
<evidence type="ECO:0000313" key="3">
    <source>
        <dbReference type="Proteomes" id="UP000593562"/>
    </source>
</evidence>
<keyword evidence="1" id="KW-1133">Transmembrane helix</keyword>
<dbReference type="InParanoid" id="A0A7J7CPS0"/>
<organism evidence="2 3">
    <name type="scientific">Tripterygium wilfordii</name>
    <name type="common">Thunder God vine</name>
    <dbReference type="NCBI Taxonomy" id="458696"/>
    <lineage>
        <taxon>Eukaryota</taxon>
        <taxon>Viridiplantae</taxon>
        <taxon>Streptophyta</taxon>
        <taxon>Embryophyta</taxon>
        <taxon>Tracheophyta</taxon>
        <taxon>Spermatophyta</taxon>
        <taxon>Magnoliopsida</taxon>
        <taxon>eudicotyledons</taxon>
        <taxon>Gunneridae</taxon>
        <taxon>Pentapetalae</taxon>
        <taxon>rosids</taxon>
        <taxon>fabids</taxon>
        <taxon>Celastrales</taxon>
        <taxon>Celastraceae</taxon>
        <taxon>Tripterygium</taxon>
    </lineage>
</organism>
<feature type="transmembrane region" description="Helical" evidence="1">
    <location>
        <begin position="99"/>
        <end position="120"/>
    </location>
</feature>
<dbReference type="FunCoup" id="A0A7J7CPS0">
    <property type="interactions" value="1539"/>
</dbReference>
<evidence type="ECO:0000256" key="1">
    <source>
        <dbReference type="SAM" id="Phobius"/>
    </source>
</evidence>
<dbReference type="OrthoDB" id="512018at2759"/>
<reference evidence="2 3" key="1">
    <citation type="journal article" date="2020" name="Nat. Commun.">
        <title>Genome of Tripterygium wilfordii and identification of cytochrome P450 involved in triptolide biosynthesis.</title>
        <authorList>
            <person name="Tu L."/>
            <person name="Su P."/>
            <person name="Zhang Z."/>
            <person name="Gao L."/>
            <person name="Wang J."/>
            <person name="Hu T."/>
            <person name="Zhou J."/>
            <person name="Zhang Y."/>
            <person name="Zhao Y."/>
            <person name="Liu Y."/>
            <person name="Song Y."/>
            <person name="Tong Y."/>
            <person name="Lu Y."/>
            <person name="Yang J."/>
            <person name="Xu C."/>
            <person name="Jia M."/>
            <person name="Peters R.J."/>
            <person name="Huang L."/>
            <person name="Gao W."/>
        </authorList>
    </citation>
    <scope>NUCLEOTIDE SEQUENCE [LARGE SCALE GENOMIC DNA]</scope>
    <source>
        <strain evidence="3">cv. XIE 37</strain>
        <tissue evidence="2">Leaf</tissue>
    </source>
</reference>
<feature type="transmembrane region" description="Helical" evidence="1">
    <location>
        <begin position="140"/>
        <end position="161"/>
    </location>
</feature>
<keyword evidence="3" id="KW-1185">Reference proteome</keyword>
<comment type="caution">
    <text evidence="2">The sequence shown here is derived from an EMBL/GenBank/DDBJ whole genome shotgun (WGS) entry which is preliminary data.</text>
</comment>